<dbReference type="GO" id="GO:0003677">
    <property type="term" value="F:DNA binding"/>
    <property type="evidence" value="ECO:0007669"/>
    <property type="project" value="UniProtKB-KW"/>
</dbReference>
<dbReference type="InterPro" id="IPR039420">
    <property type="entry name" value="WalR-like"/>
</dbReference>
<sequence>MVLADDHGAVREGLRLVLEGSGEISVVGEAADGGEAIRAALRLRPDVVVMDVRMPEVDGLAATAAVVAQTDARVLVLTTFDIDDYVLGALSAGASGFLLKSASGAELVAGVHRVADGDAVLDAAVTRVVVDAMRARPADPGPDLSELTDREVQVLGGLGAGLSNAQIAGRLTIGEATVKTHVSRVLMKLGVQSRVQAAVLAARSGVEAP</sequence>
<dbReference type="eggNOG" id="COG2197">
    <property type="taxonomic scope" value="Bacteria"/>
</dbReference>
<dbReference type="InterPro" id="IPR011006">
    <property type="entry name" value="CheY-like_superfamily"/>
</dbReference>
<evidence type="ECO:0000256" key="5">
    <source>
        <dbReference type="PROSITE-ProRule" id="PRU00169"/>
    </source>
</evidence>
<dbReference type="PROSITE" id="PS50043">
    <property type="entry name" value="HTH_LUXR_2"/>
    <property type="match status" value="1"/>
</dbReference>
<dbReference type="GO" id="GO:0006355">
    <property type="term" value="P:regulation of DNA-templated transcription"/>
    <property type="evidence" value="ECO:0007669"/>
    <property type="project" value="InterPro"/>
</dbReference>
<dbReference type="PRINTS" id="PR00038">
    <property type="entry name" value="HTHLUXR"/>
</dbReference>
<keyword evidence="4" id="KW-0804">Transcription</keyword>
<dbReference type="STRING" id="644548.SCNU_00670"/>
<dbReference type="Pfam" id="PF00196">
    <property type="entry name" value="GerE"/>
    <property type="match status" value="1"/>
</dbReference>
<evidence type="ECO:0000256" key="1">
    <source>
        <dbReference type="ARBA" id="ARBA00022553"/>
    </source>
</evidence>
<keyword evidence="3" id="KW-0238">DNA-binding</keyword>
<keyword evidence="9" id="KW-1185">Reference proteome</keyword>
<protein>
    <submittedName>
        <fullName evidence="8">Two component transcriptional regulator, LuxR family protein</fullName>
    </submittedName>
</protein>
<accession>F1YEL2</accession>
<feature type="domain" description="Response regulatory" evidence="7">
    <location>
        <begin position="1"/>
        <end position="115"/>
    </location>
</feature>
<gene>
    <name evidence="8" type="ORF">SCNU_00670</name>
</gene>
<dbReference type="CDD" id="cd06170">
    <property type="entry name" value="LuxR_C_like"/>
    <property type="match status" value="1"/>
</dbReference>
<evidence type="ECO:0000313" key="8">
    <source>
        <dbReference type="EMBL" id="EGD56846.1"/>
    </source>
</evidence>
<dbReference type="PANTHER" id="PTHR43214:SF24">
    <property type="entry name" value="TRANSCRIPTIONAL REGULATORY PROTEIN NARL-RELATED"/>
    <property type="match status" value="1"/>
</dbReference>
<dbReference type="InterPro" id="IPR000792">
    <property type="entry name" value="Tscrpt_reg_LuxR_C"/>
</dbReference>
<dbReference type="SUPFAM" id="SSF52172">
    <property type="entry name" value="CheY-like"/>
    <property type="match status" value="1"/>
</dbReference>
<evidence type="ECO:0000256" key="4">
    <source>
        <dbReference type="ARBA" id="ARBA00023163"/>
    </source>
</evidence>
<name>F1YEL2_9ACTN</name>
<dbReference type="SUPFAM" id="SSF46894">
    <property type="entry name" value="C-terminal effector domain of the bipartite response regulators"/>
    <property type="match status" value="1"/>
</dbReference>
<dbReference type="Gene3D" id="3.40.50.2300">
    <property type="match status" value="1"/>
</dbReference>
<dbReference type="Pfam" id="PF00072">
    <property type="entry name" value="Response_reg"/>
    <property type="match status" value="1"/>
</dbReference>
<dbReference type="PANTHER" id="PTHR43214">
    <property type="entry name" value="TWO-COMPONENT RESPONSE REGULATOR"/>
    <property type="match status" value="1"/>
</dbReference>
<dbReference type="SMART" id="SM00448">
    <property type="entry name" value="REC"/>
    <property type="match status" value="1"/>
</dbReference>
<reference evidence="8 9" key="1">
    <citation type="journal article" date="2011" name="J. Bacteriol.">
        <title>Draft Genome Sequence of Gordonia neofelifaecis NRRL B-59395, a Cholesterol-Degrading Actinomycete.</title>
        <authorList>
            <person name="Ge F."/>
            <person name="Li W."/>
            <person name="Chen G."/>
            <person name="Liu Y."/>
            <person name="Zhang G."/>
            <person name="Yong B."/>
            <person name="Wang Q."/>
            <person name="Wang N."/>
            <person name="Huang Z."/>
            <person name="Li W."/>
            <person name="Wang J."/>
            <person name="Wu C."/>
            <person name="Xie Q."/>
            <person name="Liu G."/>
        </authorList>
    </citation>
    <scope>NUCLEOTIDE SEQUENCE [LARGE SCALE GENOMIC DNA]</scope>
    <source>
        <strain evidence="8 9">NRRL B-59395</strain>
    </source>
</reference>
<dbReference type="Proteomes" id="UP000035065">
    <property type="component" value="Unassembled WGS sequence"/>
</dbReference>
<evidence type="ECO:0000256" key="2">
    <source>
        <dbReference type="ARBA" id="ARBA00023015"/>
    </source>
</evidence>
<feature type="domain" description="HTH luxR-type" evidence="6">
    <location>
        <begin position="140"/>
        <end position="205"/>
    </location>
</feature>
<keyword evidence="2" id="KW-0805">Transcription regulation</keyword>
<dbReference type="InterPro" id="IPR058245">
    <property type="entry name" value="NreC/VraR/RcsB-like_REC"/>
</dbReference>
<dbReference type="SMART" id="SM00421">
    <property type="entry name" value="HTH_LUXR"/>
    <property type="match status" value="1"/>
</dbReference>
<feature type="modified residue" description="4-aspartylphosphate" evidence="5">
    <location>
        <position position="51"/>
    </location>
</feature>
<dbReference type="PROSITE" id="PS50110">
    <property type="entry name" value="RESPONSE_REGULATORY"/>
    <property type="match status" value="1"/>
</dbReference>
<evidence type="ECO:0000313" key="9">
    <source>
        <dbReference type="Proteomes" id="UP000035065"/>
    </source>
</evidence>
<dbReference type="CDD" id="cd17535">
    <property type="entry name" value="REC_NarL-like"/>
    <property type="match status" value="1"/>
</dbReference>
<organism evidence="8 9">
    <name type="scientific">Gordonia neofelifaecis NRRL B-59395</name>
    <dbReference type="NCBI Taxonomy" id="644548"/>
    <lineage>
        <taxon>Bacteria</taxon>
        <taxon>Bacillati</taxon>
        <taxon>Actinomycetota</taxon>
        <taxon>Actinomycetes</taxon>
        <taxon>Mycobacteriales</taxon>
        <taxon>Gordoniaceae</taxon>
        <taxon>Gordonia</taxon>
    </lineage>
</organism>
<evidence type="ECO:0000259" key="6">
    <source>
        <dbReference type="PROSITE" id="PS50043"/>
    </source>
</evidence>
<keyword evidence="1 5" id="KW-0597">Phosphoprotein</keyword>
<evidence type="ECO:0000259" key="7">
    <source>
        <dbReference type="PROSITE" id="PS50110"/>
    </source>
</evidence>
<dbReference type="InterPro" id="IPR016032">
    <property type="entry name" value="Sig_transdc_resp-reg_C-effctor"/>
</dbReference>
<dbReference type="PROSITE" id="PS00622">
    <property type="entry name" value="HTH_LUXR_1"/>
    <property type="match status" value="1"/>
</dbReference>
<proteinExistence type="predicted"/>
<evidence type="ECO:0000256" key="3">
    <source>
        <dbReference type="ARBA" id="ARBA00023125"/>
    </source>
</evidence>
<dbReference type="InterPro" id="IPR001789">
    <property type="entry name" value="Sig_transdc_resp-reg_receiver"/>
</dbReference>
<dbReference type="AlphaFoldDB" id="F1YEL2"/>
<comment type="caution">
    <text evidence="8">The sequence shown here is derived from an EMBL/GenBank/DDBJ whole genome shotgun (WGS) entry which is preliminary data.</text>
</comment>
<dbReference type="GO" id="GO:0000160">
    <property type="term" value="P:phosphorelay signal transduction system"/>
    <property type="evidence" value="ECO:0007669"/>
    <property type="project" value="InterPro"/>
</dbReference>
<dbReference type="EMBL" id="AEUD01000001">
    <property type="protein sequence ID" value="EGD56846.1"/>
    <property type="molecule type" value="Genomic_DNA"/>
</dbReference>